<feature type="chain" id="PRO_5031364623" description="NAD(P)-binding domain-containing protein" evidence="1">
    <location>
        <begin position="18"/>
        <end position="296"/>
    </location>
</feature>
<dbReference type="Pfam" id="PF13460">
    <property type="entry name" value="NAD_binding_10"/>
    <property type="match status" value="1"/>
</dbReference>
<dbReference type="SUPFAM" id="SSF51735">
    <property type="entry name" value="NAD(P)-binding Rossmann-fold domains"/>
    <property type="match status" value="1"/>
</dbReference>
<dbReference type="InterPro" id="IPR036291">
    <property type="entry name" value="NAD(P)-bd_dom_sf"/>
</dbReference>
<organism evidence="3">
    <name type="scientific">Ditylum brightwellii</name>
    <dbReference type="NCBI Taxonomy" id="49249"/>
    <lineage>
        <taxon>Eukaryota</taxon>
        <taxon>Sar</taxon>
        <taxon>Stramenopiles</taxon>
        <taxon>Ochrophyta</taxon>
        <taxon>Bacillariophyta</taxon>
        <taxon>Mediophyceae</taxon>
        <taxon>Lithodesmiophycidae</taxon>
        <taxon>Lithodesmiales</taxon>
        <taxon>Lithodesmiaceae</taxon>
        <taxon>Ditylum</taxon>
    </lineage>
</organism>
<dbReference type="PANTHER" id="PTHR14194:SF86">
    <property type="entry name" value="OS05G0110300 PROTEIN"/>
    <property type="match status" value="1"/>
</dbReference>
<dbReference type="PANTHER" id="PTHR14194">
    <property type="entry name" value="NITROGEN METABOLIC REGULATION PROTEIN NMR-RELATED"/>
    <property type="match status" value="1"/>
</dbReference>
<evidence type="ECO:0000256" key="1">
    <source>
        <dbReference type="SAM" id="SignalP"/>
    </source>
</evidence>
<proteinExistence type="predicted"/>
<dbReference type="CDD" id="cd05243">
    <property type="entry name" value="SDR_a5"/>
    <property type="match status" value="1"/>
</dbReference>
<keyword evidence="1" id="KW-0732">Signal</keyword>
<dbReference type="InterPro" id="IPR016040">
    <property type="entry name" value="NAD(P)-bd_dom"/>
</dbReference>
<dbReference type="Gene3D" id="3.40.50.720">
    <property type="entry name" value="NAD(P)-binding Rossmann-like Domain"/>
    <property type="match status" value="1"/>
</dbReference>
<evidence type="ECO:0000259" key="2">
    <source>
        <dbReference type="Pfam" id="PF13460"/>
    </source>
</evidence>
<protein>
    <recommendedName>
        <fullName evidence="2">NAD(P)-binding domain-containing protein</fullName>
    </recommendedName>
</protein>
<name>A0A7S1ZKQ0_9STRA</name>
<feature type="domain" description="NAD(P)-binding" evidence="2">
    <location>
        <begin position="31"/>
        <end position="251"/>
    </location>
</feature>
<dbReference type="EMBL" id="HBGN01026307">
    <property type="protein sequence ID" value="CAD9341687.1"/>
    <property type="molecule type" value="Transcribed_RNA"/>
</dbReference>
<sequence length="296" mass="31444">MFTVFLIALQLILITEGAMVNSQPRRVFVSGAGGQTGQHVFRKLLALPDEFEPFGIVRSESSKTSLVESGVPGSSVVVCDITDAEACISAMKGCDAAVICTSAKPSPTGEMNEETGRPVFGFPNGQPEQVDWIGQKNQIDAAKLQGTTKCHVIICSSMGGTNPNHPLNNLGKVTLPDGSSQGGNILKWKRKAESYLMESGLPFTIVHPGGLVNEPGGKRELALGVDDKIEGTDNNVVPREDVAEVMVQALCNDSYRGRSFDLVSKNEGEGTITTDFAALLESLKGKNADYSLGEIA</sequence>
<accession>A0A7S1ZKQ0</accession>
<evidence type="ECO:0000313" key="3">
    <source>
        <dbReference type="EMBL" id="CAD9341687.1"/>
    </source>
</evidence>
<feature type="signal peptide" evidence="1">
    <location>
        <begin position="1"/>
        <end position="17"/>
    </location>
</feature>
<dbReference type="AlphaFoldDB" id="A0A7S1ZKQ0"/>
<dbReference type="InterPro" id="IPR044163">
    <property type="entry name" value="SARED1-like"/>
</dbReference>
<reference evidence="3" key="1">
    <citation type="submission" date="2021-01" db="EMBL/GenBank/DDBJ databases">
        <authorList>
            <person name="Corre E."/>
            <person name="Pelletier E."/>
            <person name="Niang G."/>
            <person name="Scheremetjew M."/>
            <person name="Finn R."/>
            <person name="Kale V."/>
            <person name="Holt S."/>
            <person name="Cochrane G."/>
            <person name="Meng A."/>
            <person name="Brown T."/>
            <person name="Cohen L."/>
        </authorList>
    </citation>
    <scope>NUCLEOTIDE SEQUENCE</scope>
    <source>
        <strain evidence="3">Pop2</strain>
    </source>
</reference>
<gene>
    <name evidence="3" type="ORF">DBRI1063_LOCUS16908</name>
</gene>
<dbReference type="GO" id="GO:0016491">
    <property type="term" value="F:oxidoreductase activity"/>
    <property type="evidence" value="ECO:0007669"/>
    <property type="project" value="InterPro"/>
</dbReference>